<comment type="similarity">
    <text evidence="2">Belongs to the YkuD family.</text>
</comment>
<protein>
    <recommendedName>
        <fullName evidence="9">L,D-TPase catalytic domain-containing protein</fullName>
    </recommendedName>
</protein>
<proteinExistence type="inferred from homology"/>
<accession>A0ABX1TQ71</accession>
<keyword evidence="4 7" id="KW-0133">Cell shape</keyword>
<evidence type="ECO:0000256" key="8">
    <source>
        <dbReference type="SAM" id="MobiDB-lite"/>
    </source>
</evidence>
<evidence type="ECO:0000256" key="4">
    <source>
        <dbReference type="ARBA" id="ARBA00022960"/>
    </source>
</evidence>
<dbReference type="Gene3D" id="1.10.101.10">
    <property type="entry name" value="PGBD-like superfamily/PGBD"/>
    <property type="match status" value="1"/>
</dbReference>
<dbReference type="InterPro" id="IPR036365">
    <property type="entry name" value="PGBD-like_sf"/>
</dbReference>
<keyword evidence="6 7" id="KW-0961">Cell wall biogenesis/degradation</keyword>
<feature type="active site" description="Nucleophile" evidence="7">
    <location>
        <position position="555"/>
    </location>
</feature>
<dbReference type="PANTHER" id="PTHR41533">
    <property type="entry name" value="L,D-TRANSPEPTIDASE HI_1667-RELATED"/>
    <property type="match status" value="1"/>
</dbReference>
<dbReference type="SUPFAM" id="SSF141523">
    <property type="entry name" value="L,D-transpeptidase catalytic domain-like"/>
    <property type="match status" value="1"/>
</dbReference>
<evidence type="ECO:0000256" key="5">
    <source>
        <dbReference type="ARBA" id="ARBA00022984"/>
    </source>
</evidence>
<dbReference type="InterPro" id="IPR036366">
    <property type="entry name" value="PGBDSf"/>
</dbReference>
<dbReference type="PROSITE" id="PS52029">
    <property type="entry name" value="LD_TPASE"/>
    <property type="match status" value="1"/>
</dbReference>
<evidence type="ECO:0000313" key="11">
    <source>
        <dbReference type="Proteomes" id="UP000760480"/>
    </source>
</evidence>
<dbReference type="InterPro" id="IPR002477">
    <property type="entry name" value="Peptidoglycan-bd-like"/>
</dbReference>
<evidence type="ECO:0000256" key="7">
    <source>
        <dbReference type="PROSITE-ProRule" id="PRU01373"/>
    </source>
</evidence>
<feature type="domain" description="L,D-TPase catalytic" evidence="9">
    <location>
        <begin position="404"/>
        <end position="583"/>
    </location>
</feature>
<dbReference type="Pfam" id="PF03734">
    <property type="entry name" value="YkuD"/>
    <property type="match status" value="1"/>
</dbReference>
<dbReference type="Pfam" id="PF20142">
    <property type="entry name" value="Scaffold"/>
    <property type="match status" value="1"/>
</dbReference>
<organism evidence="10 11">
    <name type="scientific">Candidatus Competibacter phosphatis</name>
    <dbReference type="NCBI Taxonomy" id="221280"/>
    <lineage>
        <taxon>Bacteria</taxon>
        <taxon>Pseudomonadati</taxon>
        <taxon>Pseudomonadota</taxon>
        <taxon>Gammaproteobacteria</taxon>
        <taxon>Candidatus Competibacteraceae</taxon>
        <taxon>Candidatus Competibacter</taxon>
    </lineage>
</organism>
<dbReference type="InterPro" id="IPR005490">
    <property type="entry name" value="LD_TPept_cat_dom"/>
</dbReference>
<comment type="pathway">
    <text evidence="1 7">Cell wall biogenesis; peptidoglycan biosynthesis.</text>
</comment>
<feature type="active site" description="Proton donor/acceptor" evidence="7">
    <location>
        <position position="536"/>
    </location>
</feature>
<dbReference type="Proteomes" id="UP000760480">
    <property type="component" value="Unassembled WGS sequence"/>
</dbReference>
<dbReference type="CDD" id="cd16913">
    <property type="entry name" value="YkuD_like"/>
    <property type="match status" value="1"/>
</dbReference>
<name>A0ABX1TQ71_9GAMM</name>
<dbReference type="InterPro" id="IPR052905">
    <property type="entry name" value="LD-transpeptidase_YkuD-like"/>
</dbReference>
<evidence type="ECO:0000256" key="6">
    <source>
        <dbReference type="ARBA" id="ARBA00023316"/>
    </source>
</evidence>
<dbReference type="SUPFAM" id="SSF47090">
    <property type="entry name" value="PGBD-like"/>
    <property type="match status" value="1"/>
</dbReference>
<keyword evidence="3" id="KW-0808">Transferase</keyword>
<evidence type="ECO:0000313" key="10">
    <source>
        <dbReference type="EMBL" id="NMQ20055.1"/>
    </source>
</evidence>
<dbReference type="Pfam" id="PF01471">
    <property type="entry name" value="PG_binding_1"/>
    <property type="match status" value="1"/>
</dbReference>
<dbReference type="EMBL" id="SPMZ01000037">
    <property type="protein sequence ID" value="NMQ20055.1"/>
    <property type="molecule type" value="Genomic_DNA"/>
</dbReference>
<dbReference type="PROSITE" id="PS51257">
    <property type="entry name" value="PROKAR_LIPOPROTEIN"/>
    <property type="match status" value="1"/>
</dbReference>
<keyword evidence="5 7" id="KW-0573">Peptidoglycan synthesis</keyword>
<dbReference type="InterPro" id="IPR045380">
    <property type="entry name" value="LD_TPept_scaffold_dom"/>
</dbReference>
<evidence type="ECO:0000256" key="2">
    <source>
        <dbReference type="ARBA" id="ARBA00005992"/>
    </source>
</evidence>
<evidence type="ECO:0000259" key="9">
    <source>
        <dbReference type="PROSITE" id="PS52029"/>
    </source>
</evidence>
<gene>
    <name evidence="10" type="ORF">E4P82_13135</name>
</gene>
<keyword evidence="11" id="KW-1185">Reference proteome</keyword>
<comment type="caution">
    <text evidence="10">The sequence shown here is derived from an EMBL/GenBank/DDBJ whole genome shotgun (WGS) entry which is preliminary data.</text>
</comment>
<evidence type="ECO:0000256" key="3">
    <source>
        <dbReference type="ARBA" id="ARBA00022679"/>
    </source>
</evidence>
<feature type="region of interest" description="Disordered" evidence="8">
    <location>
        <begin position="78"/>
        <end position="109"/>
    </location>
</feature>
<dbReference type="InterPro" id="IPR038063">
    <property type="entry name" value="Transpep_catalytic_dom"/>
</dbReference>
<dbReference type="PANTHER" id="PTHR41533:SF2">
    <property type="entry name" value="BLR7131 PROTEIN"/>
    <property type="match status" value="1"/>
</dbReference>
<reference evidence="10 11" key="1">
    <citation type="submission" date="2019-03" db="EMBL/GenBank/DDBJ databases">
        <title>Metabolic reconstructions from genomes of highly enriched 'Candidatus Accumulibacter' and 'Candidatus Competibacter' bioreactor populations.</title>
        <authorList>
            <person name="Annavajhala M.K."/>
            <person name="Welles L."/>
            <person name="Abbas B."/>
            <person name="Sorokin D."/>
            <person name="Park H."/>
            <person name="Van Loosdrecht M."/>
            <person name="Chandran K."/>
        </authorList>
    </citation>
    <scope>NUCLEOTIDE SEQUENCE [LARGE SCALE GENOMIC DNA]</scope>
    <source>
        <strain evidence="10 11">SBR_G</strain>
    </source>
</reference>
<sequence>MMIRHGLLLQCIGAVVSMSKRIVFPVWLCILLGACALNAWPVAAQVAGGQTPEIQGAGGGKVGTTAMLAATASLDADQNAGNVDDTGPPSVDDTQPATAANPVVELPPCPTGDGGLRERVAVHICQQVRIEPPPTSLKVDHLALRSLEYLIPFYARRDYRAAWLDADGKPLPVADKLLKTLGQAEREGLRSTDYPHAHLRKLYEALQQDTAAPAVGQLANFDLLFTDTFLTYGSHLLSGRLPPRKIDPDWTIKPRSRDLAEVLERALADDTLVESLQALAPQGKGYAQLREILQRYRTIEQAGGWPVVGSAKGAKGSPAERLRSRLQASGDLPKGQEQSGKSVTQDKSLANALRRFQRRHGLQETGTLNTATIAALNVPVSERIRRVELNMERWRWLPDDFGPRYILVNIPSFKMSVFENGKQVMESKVVVGRQERQTPTFTANMAYLVLSPKWYVPRSIAVKDKLPQLKRNPYALKGQKIRIYNSAGQEIDPGSINWSAVSASSFRYQLRQDAGPRNALGGIKFMFPNPYSIYLHDTPSRELFSRNQRTYSSGCIRISNPVELADYLLKHDPKWNKDTIKTAAASGKQRVVRLPEEVPVYLLYWTAWVDDEGLLNFRDDIYQRDKPMVRALYQKGEIQGGDA</sequence>
<evidence type="ECO:0000256" key="1">
    <source>
        <dbReference type="ARBA" id="ARBA00004752"/>
    </source>
</evidence>
<dbReference type="Gene3D" id="2.40.440.10">
    <property type="entry name" value="L,D-transpeptidase catalytic domain-like"/>
    <property type="match status" value="1"/>
</dbReference>